<dbReference type="GeneID" id="37039239"/>
<dbReference type="RefSeq" id="XP_025371272.1">
    <property type="nucleotide sequence ID" value="XM_025517369.1"/>
</dbReference>
<feature type="compositionally biased region" description="Basic and acidic residues" evidence="1">
    <location>
        <begin position="297"/>
        <end position="309"/>
    </location>
</feature>
<protein>
    <submittedName>
        <fullName evidence="2">Uncharacterized protein</fullName>
    </submittedName>
</protein>
<organism evidence="2 3">
    <name type="scientific">Ceraceosorus guamensis</name>
    <dbReference type="NCBI Taxonomy" id="1522189"/>
    <lineage>
        <taxon>Eukaryota</taxon>
        <taxon>Fungi</taxon>
        <taxon>Dikarya</taxon>
        <taxon>Basidiomycota</taxon>
        <taxon>Ustilaginomycotina</taxon>
        <taxon>Exobasidiomycetes</taxon>
        <taxon>Ceraceosorales</taxon>
        <taxon>Ceraceosoraceae</taxon>
        <taxon>Ceraceosorus</taxon>
    </lineage>
</organism>
<dbReference type="OrthoDB" id="10436824at2759"/>
<proteinExistence type="predicted"/>
<keyword evidence="3" id="KW-1185">Reference proteome</keyword>
<dbReference type="Proteomes" id="UP000245783">
    <property type="component" value="Unassembled WGS sequence"/>
</dbReference>
<dbReference type="AlphaFoldDB" id="A0A316W321"/>
<evidence type="ECO:0000256" key="1">
    <source>
        <dbReference type="SAM" id="MobiDB-lite"/>
    </source>
</evidence>
<sequence>MLWSILPLDLKMMVYDHIAPDDKRAFRYVDKITYQTFRHRVNLAAPKTRDAVTTLLRFDHYSHFGTEATLGDALLRRATHTGITLPCDARAESSGSSEGQRGAQRVLAAMPSYTQLMLTIPRFPSLVQELVDGATGTDLDIAAARWIAGRAELGFTTPFYVNLPPALERSALGSWIATTLGGEVWRTVSREKQEECPESSLAASQSHASNVRAQDPVVCSGSRETYRSQLRQGCAPALRSTDYRSLFRHRRQPYRPKTTRRLGQIIPGPVREFFCPQWLPDGHGTVGARGLATNEENSPRRPSRSDMRRWPATLIDDAYVSQQRDPHVAASDRG</sequence>
<evidence type="ECO:0000313" key="3">
    <source>
        <dbReference type="Proteomes" id="UP000245783"/>
    </source>
</evidence>
<dbReference type="EMBL" id="KZ819364">
    <property type="protein sequence ID" value="PWN44112.1"/>
    <property type="molecule type" value="Genomic_DNA"/>
</dbReference>
<accession>A0A316W321</accession>
<gene>
    <name evidence="2" type="ORF">IE81DRAFT_47996</name>
</gene>
<dbReference type="InParanoid" id="A0A316W321"/>
<reference evidence="2 3" key="1">
    <citation type="journal article" date="2018" name="Mol. Biol. Evol.">
        <title>Broad Genomic Sampling Reveals a Smut Pathogenic Ancestry of the Fungal Clade Ustilaginomycotina.</title>
        <authorList>
            <person name="Kijpornyongpan T."/>
            <person name="Mondo S.J."/>
            <person name="Barry K."/>
            <person name="Sandor L."/>
            <person name="Lee J."/>
            <person name="Lipzen A."/>
            <person name="Pangilinan J."/>
            <person name="LaButti K."/>
            <person name="Hainaut M."/>
            <person name="Henrissat B."/>
            <person name="Grigoriev I.V."/>
            <person name="Spatafora J.W."/>
            <person name="Aime M.C."/>
        </authorList>
    </citation>
    <scope>NUCLEOTIDE SEQUENCE [LARGE SCALE GENOMIC DNA]</scope>
    <source>
        <strain evidence="2 3">MCA 4658</strain>
    </source>
</reference>
<evidence type="ECO:0000313" key="2">
    <source>
        <dbReference type="EMBL" id="PWN44112.1"/>
    </source>
</evidence>
<feature type="region of interest" description="Disordered" evidence="1">
    <location>
        <begin position="286"/>
        <end position="334"/>
    </location>
</feature>
<name>A0A316W321_9BASI</name>
<feature type="compositionally biased region" description="Basic and acidic residues" evidence="1">
    <location>
        <begin position="324"/>
        <end position="334"/>
    </location>
</feature>